<dbReference type="AlphaFoldDB" id="A0A0P8BLS5"/>
<dbReference type="Proteomes" id="UP000050416">
    <property type="component" value="Unassembled WGS sequence"/>
</dbReference>
<protein>
    <submittedName>
        <fullName evidence="1">Uncharacterized protein</fullName>
    </submittedName>
</protein>
<reference evidence="1 2" key="1">
    <citation type="submission" date="2015-09" db="EMBL/GenBank/DDBJ databases">
        <title>Identification and resolution of microdiversity through metagenomic sequencing of parallel consortia.</title>
        <authorList>
            <person name="Nelson W.C."/>
            <person name="Romine M.F."/>
            <person name="Lindemann S.R."/>
        </authorList>
    </citation>
    <scope>NUCLEOTIDE SEQUENCE [LARGE SCALE GENOMIC DNA]</scope>
    <source>
        <strain evidence="1">HL-55</strain>
    </source>
</reference>
<sequence>MKVIAHQELQGVLTRRQLQSGLGLPAAKMNVALIRWDWCVQCRQVVYINQQVMVSGFLAPRRPVQRPSLPGQTVR</sequence>
<name>A0A0P8BLS5_9GAMM</name>
<dbReference type="EMBL" id="LJZQ01000006">
    <property type="protein sequence ID" value="KPQ29376.1"/>
    <property type="molecule type" value="Genomic_DNA"/>
</dbReference>
<proteinExistence type="predicted"/>
<organism evidence="1 2">
    <name type="scientific">Marinobacter excellens HL-55</name>
    <dbReference type="NCBI Taxonomy" id="1305731"/>
    <lineage>
        <taxon>Bacteria</taxon>
        <taxon>Pseudomonadati</taxon>
        <taxon>Pseudomonadota</taxon>
        <taxon>Gammaproteobacteria</taxon>
        <taxon>Pseudomonadales</taxon>
        <taxon>Marinobacteraceae</taxon>
        <taxon>Marinobacter</taxon>
    </lineage>
</organism>
<gene>
    <name evidence="1" type="ORF">HLUCCX14_05945</name>
</gene>
<comment type="caution">
    <text evidence="1">The sequence shown here is derived from an EMBL/GenBank/DDBJ whole genome shotgun (WGS) entry which is preliminary data.</text>
</comment>
<evidence type="ECO:0000313" key="2">
    <source>
        <dbReference type="Proteomes" id="UP000050416"/>
    </source>
</evidence>
<evidence type="ECO:0000313" key="1">
    <source>
        <dbReference type="EMBL" id="KPQ29376.1"/>
    </source>
</evidence>
<accession>A0A0P8BLS5</accession>